<accession>A0ACC2E9L3</accession>
<gene>
    <name evidence="1" type="ORF">O6H91_03G099600</name>
</gene>
<comment type="caution">
    <text evidence="1">The sequence shown here is derived from an EMBL/GenBank/DDBJ whole genome shotgun (WGS) entry which is preliminary data.</text>
</comment>
<dbReference type="Proteomes" id="UP001162992">
    <property type="component" value="Chromosome 3"/>
</dbReference>
<protein>
    <submittedName>
        <fullName evidence="1">Uncharacterized protein</fullName>
    </submittedName>
</protein>
<reference evidence="2" key="1">
    <citation type="journal article" date="2024" name="Proc. Natl. Acad. Sci. U.S.A.">
        <title>Extraordinary preservation of gene collinearity over three hundred million years revealed in homosporous lycophytes.</title>
        <authorList>
            <person name="Li C."/>
            <person name="Wickell D."/>
            <person name="Kuo L.Y."/>
            <person name="Chen X."/>
            <person name="Nie B."/>
            <person name="Liao X."/>
            <person name="Peng D."/>
            <person name="Ji J."/>
            <person name="Jenkins J."/>
            <person name="Williams M."/>
            <person name="Shu S."/>
            <person name="Plott C."/>
            <person name="Barry K."/>
            <person name="Rajasekar S."/>
            <person name="Grimwood J."/>
            <person name="Han X."/>
            <person name="Sun S."/>
            <person name="Hou Z."/>
            <person name="He W."/>
            <person name="Dai G."/>
            <person name="Sun C."/>
            <person name="Schmutz J."/>
            <person name="Leebens-Mack J.H."/>
            <person name="Li F.W."/>
            <person name="Wang L."/>
        </authorList>
    </citation>
    <scope>NUCLEOTIDE SEQUENCE [LARGE SCALE GENOMIC DNA]</scope>
    <source>
        <strain evidence="2">cv. PW_Plant_1</strain>
    </source>
</reference>
<evidence type="ECO:0000313" key="1">
    <source>
        <dbReference type="EMBL" id="KAJ7563186.1"/>
    </source>
</evidence>
<sequence length="390" mass="43379">MPLEFKLIVDKPVLLKPSSPTERTTLFLSNVDHVVVFMVDTLYFYKGNGETEALAVVDKMKKALENLLVHYHFIAGRLRPSSSEAARLEVDCNSAGVLFAAAKADCSIQDLGDLAYPHPNFRKFLLKIEEAKALPDSPLMTLQVTSFRCGSFSLGVSICHALLDGYSAIHFLKNFASIARGQGLQLHPNPDRTIFKARSPPQPTHDFSSDHFTPATSKQAASSPPPPLRNSLKCTRFEAVAAFLWQARTIAMRTAPLKPSLVFFAVDKVQESLKAVTDEYVRAWNDWWQIWRGVPDLRDGFYLSSWWRFAFHELDFGWGKPLNAGPAPTAVLECVVLLPDAAAVASRNAREAGVRVLITLEPHMMPKFEEIVSSLAFAAAAHPLFMINHF</sequence>
<evidence type="ECO:0000313" key="2">
    <source>
        <dbReference type="Proteomes" id="UP001162992"/>
    </source>
</evidence>
<keyword evidence="2" id="KW-1185">Reference proteome</keyword>
<dbReference type="EMBL" id="CM055094">
    <property type="protein sequence ID" value="KAJ7563186.1"/>
    <property type="molecule type" value="Genomic_DNA"/>
</dbReference>
<organism evidence="1 2">
    <name type="scientific">Diphasiastrum complanatum</name>
    <name type="common">Issler's clubmoss</name>
    <name type="synonym">Lycopodium complanatum</name>
    <dbReference type="NCBI Taxonomy" id="34168"/>
    <lineage>
        <taxon>Eukaryota</taxon>
        <taxon>Viridiplantae</taxon>
        <taxon>Streptophyta</taxon>
        <taxon>Embryophyta</taxon>
        <taxon>Tracheophyta</taxon>
        <taxon>Lycopodiopsida</taxon>
        <taxon>Lycopodiales</taxon>
        <taxon>Lycopodiaceae</taxon>
        <taxon>Lycopodioideae</taxon>
        <taxon>Diphasiastrum</taxon>
    </lineage>
</organism>
<name>A0ACC2E9L3_DIPCM</name>
<proteinExistence type="predicted"/>